<dbReference type="EMBL" id="JAIWYP010000008">
    <property type="protein sequence ID" value="KAH3780349.1"/>
    <property type="molecule type" value="Genomic_DNA"/>
</dbReference>
<keyword evidence="2" id="KW-1185">Reference proteome</keyword>
<reference evidence="1" key="2">
    <citation type="submission" date="2020-11" db="EMBL/GenBank/DDBJ databases">
        <authorList>
            <person name="McCartney M.A."/>
            <person name="Auch B."/>
            <person name="Kono T."/>
            <person name="Mallez S."/>
            <person name="Becker A."/>
            <person name="Gohl D.M."/>
            <person name="Silverstein K.A.T."/>
            <person name="Koren S."/>
            <person name="Bechman K.B."/>
            <person name="Herman A."/>
            <person name="Abrahante J.E."/>
            <person name="Garbe J."/>
        </authorList>
    </citation>
    <scope>NUCLEOTIDE SEQUENCE</scope>
    <source>
        <strain evidence="1">Duluth1</strain>
        <tissue evidence="1">Whole animal</tissue>
    </source>
</reference>
<dbReference type="AlphaFoldDB" id="A0A9D4IPJ1"/>
<evidence type="ECO:0000313" key="1">
    <source>
        <dbReference type="EMBL" id="KAH3780349.1"/>
    </source>
</evidence>
<name>A0A9D4IPJ1_DREPO</name>
<proteinExistence type="predicted"/>
<accession>A0A9D4IPJ1</accession>
<protein>
    <submittedName>
        <fullName evidence="1">Uncharacterized protein</fullName>
    </submittedName>
</protein>
<organism evidence="1 2">
    <name type="scientific">Dreissena polymorpha</name>
    <name type="common">Zebra mussel</name>
    <name type="synonym">Mytilus polymorpha</name>
    <dbReference type="NCBI Taxonomy" id="45954"/>
    <lineage>
        <taxon>Eukaryota</taxon>
        <taxon>Metazoa</taxon>
        <taxon>Spiralia</taxon>
        <taxon>Lophotrochozoa</taxon>
        <taxon>Mollusca</taxon>
        <taxon>Bivalvia</taxon>
        <taxon>Autobranchia</taxon>
        <taxon>Heteroconchia</taxon>
        <taxon>Euheterodonta</taxon>
        <taxon>Imparidentia</taxon>
        <taxon>Neoheterodontei</taxon>
        <taxon>Myida</taxon>
        <taxon>Dreissenoidea</taxon>
        <taxon>Dreissenidae</taxon>
        <taxon>Dreissena</taxon>
    </lineage>
</organism>
<comment type="caution">
    <text evidence="1">The sequence shown here is derived from an EMBL/GenBank/DDBJ whole genome shotgun (WGS) entry which is preliminary data.</text>
</comment>
<sequence>MQSGYSDKEFTEPPFAFCVIFFRQESFRTPVILLFEMNRNITEEELSERNHIDKHWMDCAEVDALPFLYYLQYTTYGGLGERYKQLHELRVFRSYICDRRNQMNLYHTETAANLLGHCFDIERKYCDA</sequence>
<dbReference type="Proteomes" id="UP000828390">
    <property type="component" value="Unassembled WGS sequence"/>
</dbReference>
<reference evidence="1" key="1">
    <citation type="journal article" date="2019" name="bioRxiv">
        <title>The Genome of the Zebra Mussel, Dreissena polymorpha: A Resource for Invasive Species Research.</title>
        <authorList>
            <person name="McCartney M.A."/>
            <person name="Auch B."/>
            <person name="Kono T."/>
            <person name="Mallez S."/>
            <person name="Zhang Y."/>
            <person name="Obille A."/>
            <person name="Becker A."/>
            <person name="Abrahante J.E."/>
            <person name="Garbe J."/>
            <person name="Badalamenti J.P."/>
            <person name="Herman A."/>
            <person name="Mangelson H."/>
            <person name="Liachko I."/>
            <person name="Sullivan S."/>
            <person name="Sone E.D."/>
            <person name="Koren S."/>
            <person name="Silverstein K.A.T."/>
            <person name="Beckman K.B."/>
            <person name="Gohl D.M."/>
        </authorList>
    </citation>
    <scope>NUCLEOTIDE SEQUENCE</scope>
    <source>
        <strain evidence="1">Duluth1</strain>
        <tissue evidence="1">Whole animal</tissue>
    </source>
</reference>
<gene>
    <name evidence="1" type="ORF">DPMN_158162</name>
</gene>
<evidence type="ECO:0000313" key="2">
    <source>
        <dbReference type="Proteomes" id="UP000828390"/>
    </source>
</evidence>